<dbReference type="EMBL" id="UINC01004245">
    <property type="protein sequence ID" value="SVA12917.1"/>
    <property type="molecule type" value="Genomic_DNA"/>
</dbReference>
<dbReference type="CDD" id="cd00609">
    <property type="entry name" value="AAT_like"/>
    <property type="match status" value="1"/>
</dbReference>
<accession>A0A381TDW5</accession>
<evidence type="ECO:0000313" key="9">
    <source>
        <dbReference type="EMBL" id="SVA12917.1"/>
    </source>
</evidence>
<evidence type="ECO:0000256" key="4">
    <source>
        <dbReference type="ARBA" id="ARBA00022679"/>
    </source>
</evidence>
<dbReference type="PANTHER" id="PTHR42885">
    <property type="entry name" value="HISTIDINOL-PHOSPHATE AMINOTRANSFERASE-RELATED"/>
    <property type="match status" value="1"/>
</dbReference>
<dbReference type="AlphaFoldDB" id="A0A381TDW5"/>
<dbReference type="InterPro" id="IPR004839">
    <property type="entry name" value="Aminotransferase_I/II_large"/>
</dbReference>
<keyword evidence="6" id="KW-0368">Histidine biosynthesis</keyword>
<feature type="domain" description="Aminotransferase class I/classII large" evidence="8">
    <location>
        <begin position="28"/>
        <end position="351"/>
    </location>
</feature>
<dbReference type="InterPro" id="IPR001917">
    <property type="entry name" value="Aminotrans_II_pyridoxalP_BS"/>
</dbReference>
<keyword evidence="3" id="KW-0028">Amino-acid biosynthesis</keyword>
<dbReference type="GO" id="GO:0000105">
    <property type="term" value="P:L-histidine biosynthetic process"/>
    <property type="evidence" value="ECO:0007669"/>
    <property type="project" value="UniProtKB-KW"/>
</dbReference>
<keyword evidence="5" id="KW-0663">Pyridoxal phosphate</keyword>
<dbReference type="GO" id="GO:0004400">
    <property type="term" value="F:histidinol-phosphate transaminase activity"/>
    <property type="evidence" value="ECO:0007669"/>
    <property type="project" value="InterPro"/>
</dbReference>
<evidence type="ECO:0000256" key="1">
    <source>
        <dbReference type="ARBA" id="ARBA00001933"/>
    </source>
</evidence>
<dbReference type="Pfam" id="PF00155">
    <property type="entry name" value="Aminotran_1_2"/>
    <property type="match status" value="1"/>
</dbReference>
<dbReference type="PANTHER" id="PTHR42885:SF2">
    <property type="entry name" value="HISTIDINOL-PHOSPHATE AMINOTRANSFERASE"/>
    <property type="match status" value="1"/>
</dbReference>
<dbReference type="SUPFAM" id="SSF53383">
    <property type="entry name" value="PLP-dependent transferases"/>
    <property type="match status" value="1"/>
</dbReference>
<evidence type="ECO:0000256" key="5">
    <source>
        <dbReference type="ARBA" id="ARBA00022898"/>
    </source>
</evidence>
<dbReference type="Gene3D" id="3.90.1150.10">
    <property type="entry name" value="Aspartate Aminotransferase, domain 1"/>
    <property type="match status" value="1"/>
</dbReference>
<comment type="cofactor">
    <cofactor evidence="1">
        <name>pyridoxal 5'-phosphate</name>
        <dbReference type="ChEBI" id="CHEBI:597326"/>
    </cofactor>
</comment>
<feature type="non-terminal residue" evidence="9">
    <location>
        <position position="1"/>
    </location>
</feature>
<name>A0A381TDW5_9ZZZZ</name>
<dbReference type="InterPro" id="IPR005861">
    <property type="entry name" value="HisP_aminotrans"/>
</dbReference>
<evidence type="ECO:0000256" key="6">
    <source>
        <dbReference type="ARBA" id="ARBA00023102"/>
    </source>
</evidence>
<evidence type="ECO:0000256" key="7">
    <source>
        <dbReference type="ARBA" id="ARBA00029440"/>
    </source>
</evidence>
<keyword evidence="2" id="KW-0032">Aminotransferase</keyword>
<dbReference type="Gene3D" id="3.40.640.10">
    <property type="entry name" value="Type I PLP-dependent aspartate aminotransferase-like (Major domain)"/>
    <property type="match status" value="1"/>
</dbReference>
<dbReference type="InterPro" id="IPR015424">
    <property type="entry name" value="PyrdxlP-dep_Trfase"/>
</dbReference>
<comment type="pathway">
    <text evidence="7">Amino-acid biosynthesis.</text>
</comment>
<gene>
    <name evidence="9" type="ORF">METZ01_LOCUS65771</name>
</gene>
<protein>
    <recommendedName>
        <fullName evidence="8">Aminotransferase class I/classII large domain-containing protein</fullName>
    </recommendedName>
</protein>
<reference evidence="9" key="1">
    <citation type="submission" date="2018-05" db="EMBL/GenBank/DDBJ databases">
        <authorList>
            <person name="Lanie J.A."/>
            <person name="Ng W.-L."/>
            <person name="Kazmierczak K.M."/>
            <person name="Andrzejewski T.M."/>
            <person name="Davidsen T.M."/>
            <person name="Wayne K.J."/>
            <person name="Tettelin H."/>
            <person name="Glass J.I."/>
            <person name="Rusch D."/>
            <person name="Podicherti R."/>
            <person name="Tsui H.-C.T."/>
            <person name="Winkler M.E."/>
        </authorList>
    </citation>
    <scope>NUCLEOTIDE SEQUENCE</scope>
</reference>
<keyword evidence="4" id="KW-0808">Transferase</keyword>
<dbReference type="InterPro" id="IPR015422">
    <property type="entry name" value="PyrdxlP-dep_Trfase_small"/>
</dbReference>
<evidence type="ECO:0000256" key="3">
    <source>
        <dbReference type="ARBA" id="ARBA00022605"/>
    </source>
</evidence>
<evidence type="ECO:0000259" key="8">
    <source>
        <dbReference type="Pfam" id="PF00155"/>
    </source>
</evidence>
<dbReference type="GO" id="GO:0030170">
    <property type="term" value="F:pyridoxal phosphate binding"/>
    <property type="evidence" value="ECO:0007669"/>
    <property type="project" value="InterPro"/>
</dbReference>
<evidence type="ECO:0000256" key="2">
    <source>
        <dbReference type="ARBA" id="ARBA00022576"/>
    </source>
</evidence>
<dbReference type="NCBIfam" id="TIGR01141">
    <property type="entry name" value="hisC"/>
    <property type="match status" value="1"/>
</dbReference>
<dbReference type="InterPro" id="IPR015421">
    <property type="entry name" value="PyrdxlP-dep_Trfase_major"/>
</dbReference>
<proteinExistence type="inferred from homology"/>
<organism evidence="9">
    <name type="scientific">marine metagenome</name>
    <dbReference type="NCBI Taxonomy" id="408172"/>
    <lineage>
        <taxon>unclassified sequences</taxon>
        <taxon>metagenomes</taxon>
        <taxon>ecological metagenomes</taxon>
    </lineage>
</organism>
<dbReference type="HAMAP" id="MF_01023">
    <property type="entry name" value="HisC_aminotrans_2"/>
    <property type="match status" value="1"/>
</dbReference>
<dbReference type="PROSITE" id="PS00599">
    <property type="entry name" value="AA_TRANSFER_CLASS_2"/>
    <property type="match status" value="1"/>
</dbReference>
<sequence length="352" mass="39626">VTLDINNLVRPEVMALKPYKPAQSLPNMIRLNANESPYTLFDENEDMALNLYPQAVPVKIRNAVADYLNLSVEKCVITRGSTEAIDLLTRVFCRPKIDEVIIFPPTFEMYRVYASIQGAKIKSVPLLANKNYALDVSELKRQITPESKLTFLTSPSNPTGHSFSKRTIFEVCKSLKGFGLLILDAAYIEFTDKDYTSELLNEFDNVVVLRTLSKAFGLAGSRCGAMLSSKAICDLVMRVIPPYSFSVPAEQSVLKALSDKGITNSKNNIKKIIEERKYLLTEFSKIDCIKKVFPSDANFILLRVEDADRFYQRAMDVKLLVRNVSYQPTLENCIRVTVGSREQNNLLIKAIA</sequence>